<dbReference type="KEGG" id="gtt:GUITHDRAFT_142569"/>
<dbReference type="RefSeq" id="XP_005827678.1">
    <property type="nucleotide sequence ID" value="XM_005827621.1"/>
</dbReference>
<name>L1IWQ0_GUITC</name>
<reference evidence="2 4" key="1">
    <citation type="journal article" date="2012" name="Nature">
        <title>Algal genomes reveal evolutionary mosaicism and the fate of nucleomorphs.</title>
        <authorList>
            <consortium name="DOE Joint Genome Institute"/>
            <person name="Curtis B.A."/>
            <person name="Tanifuji G."/>
            <person name="Burki F."/>
            <person name="Gruber A."/>
            <person name="Irimia M."/>
            <person name="Maruyama S."/>
            <person name="Arias M.C."/>
            <person name="Ball S.G."/>
            <person name="Gile G.H."/>
            <person name="Hirakawa Y."/>
            <person name="Hopkins J.F."/>
            <person name="Kuo A."/>
            <person name="Rensing S.A."/>
            <person name="Schmutz J."/>
            <person name="Symeonidi A."/>
            <person name="Elias M."/>
            <person name="Eveleigh R.J."/>
            <person name="Herman E.K."/>
            <person name="Klute M.J."/>
            <person name="Nakayama T."/>
            <person name="Obornik M."/>
            <person name="Reyes-Prieto A."/>
            <person name="Armbrust E.V."/>
            <person name="Aves S.J."/>
            <person name="Beiko R.G."/>
            <person name="Coutinho P."/>
            <person name="Dacks J.B."/>
            <person name="Durnford D.G."/>
            <person name="Fast N.M."/>
            <person name="Green B.R."/>
            <person name="Grisdale C.J."/>
            <person name="Hempel F."/>
            <person name="Henrissat B."/>
            <person name="Hoppner M.P."/>
            <person name="Ishida K."/>
            <person name="Kim E."/>
            <person name="Koreny L."/>
            <person name="Kroth P.G."/>
            <person name="Liu Y."/>
            <person name="Malik S.B."/>
            <person name="Maier U.G."/>
            <person name="McRose D."/>
            <person name="Mock T."/>
            <person name="Neilson J.A."/>
            <person name="Onodera N.T."/>
            <person name="Poole A.M."/>
            <person name="Pritham E.J."/>
            <person name="Richards T.A."/>
            <person name="Rocap G."/>
            <person name="Roy S.W."/>
            <person name="Sarai C."/>
            <person name="Schaack S."/>
            <person name="Shirato S."/>
            <person name="Slamovits C.H."/>
            <person name="Spencer D.F."/>
            <person name="Suzuki S."/>
            <person name="Worden A.Z."/>
            <person name="Zauner S."/>
            <person name="Barry K."/>
            <person name="Bell C."/>
            <person name="Bharti A.K."/>
            <person name="Crow J.A."/>
            <person name="Grimwood J."/>
            <person name="Kramer R."/>
            <person name="Lindquist E."/>
            <person name="Lucas S."/>
            <person name="Salamov A."/>
            <person name="McFadden G.I."/>
            <person name="Lane C.E."/>
            <person name="Keeling P.J."/>
            <person name="Gray M.W."/>
            <person name="Grigoriev I.V."/>
            <person name="Archibald J.M."/>
        </authorList>
    </citation>
    <scope>NUCLEOTIDE SEQUENCE</scope>
    <source>
        <strain evidence="2 4">CCMP2712</strain>
    </source>
</reference>
<dbReference type="Proteomes" id="UP000011087">
    <property type="component" value="Unassembled WGS sequence"/>
</dbReference>
<dbReference type="EnsemblProtists" id="EKX40698">
    <property type="protein sequence ID" value="EKX40698"/>
    <property type="gene ID" value="GUITHDRAFT_142569"/>
</dbReference>
<gene>
    <name evidence="2" type="ORF">GUITHDRAFT_142569</name>
</gene>
<evidence type="ECO:0000313" key="3">
    <source>
        <dbReference type="EnsemblProtists" id="EKX40698"/>
    </source>
</evidence>
<dbReference type="PaxDb" id="55529-EKX40698"/>
<dbReference type="EMBL" id="JH993029">
    <property type="protein sequence ID" value="EKX40698.1"/>
    <property type="molecule type" value="Genomic_DNA"/>
</dbReference>
<reference evidence="3" key="3">
    <citation type="submission" date="2016-03" db="UniProtKB">
        <authorList>
            <consortium name="EnsemblProtists"/>
        </authorList>
    </citation>
    <scope>IDENTIFICATION</scope>
</reference>
<accession>L1IWQ0</accession>
<keyword evidence="4" id="KW-1185">Reference proteome</keyword>
<reference evidence="4" key="2">
    <citation type="submission" date="2012-11" db="EMBL/GenBank/DDBJ databases">
        <authorList>
            <person name="Kuo A."/>
            <person name="Curtis B.A."/>
            <person name="Tanifuji G."/>
            <person name="Burki F."/>
            <person name="Gruber A."/>
            <person name="Irimia M."/>
            <person name="Maruyama S."/>
            <person name="Arias M.C."/>
            <person name="Ball S.G."/>
            <person name="Gile G.H."/>
            <person name="Hirakawa Y."/>
            <person name="Hopkins J.F."/>
            <person name="Rensing S.A."/>
            <person name="Schmutz J."/>
            <person name="Symeonidi A."/>
            <person name="Elias M."/>
            <person name="Eveleigh R.J."/>
            <person name="Herman E.K."/>
            <person name="Klute M.J."/>
            <person name="Nakayama T."/>
            <person name="Obornik M."/>
            <person name="Reyes-Prieto A."/>
            <person name="Armbrust E.V."/>
            <person name="Aves S.J."/>
            <person name="Beiko R.G."/>
            <person name="Coutinho P."/>
            <person name="Dacks J.B."/>
            <person name="Durnford D.G."/>
            <person name="Fast N.M."/>
            <person name="Green B.R."/>
            <person name="Grisdale C."/>
            <person name="Hempe F."/>
            <person name="Henrissat B."/>
            <person name="Hoppner M.P."/>
            <person name="Ishida K.-I."/>
            <person name="Kim E."/>
            <person name="Koreny L."/>
            <person name="Kroth P.G."/>
            <person name="Liu Y."/>
            <person name="Malik S.-B."/>
            <person name="Maier U.G."/>
            <person name="McRose D."/>
            <person name="Mock T."/>
            <person name="Neilson J.A."/>
            <person name="Onodera N.T."/>
            <person name="Poole A.M."/>
            <person name="Pritham E.J."/>
            <person name="Richards T.A."/>
            <person name="Rocap G."/>
            <person name="Roy S.W."/>
            <person name="Sarai C."/>
            <person name="Schaack S."/>
            <person name="Shirato S."/>
            <person name="Slamovits C.H."/>
            <person name="Spencer D.F."/>
            <person name="Suzuki S."/>
            <person name="Worden A.Z."/>
            <person name="Zauner S."/>
            <person name="Barry K."/>
            <person name="Bell C."/>
            <person name="Bharti A.K."/>
            <person name="Crow J.A."/>
            <person name="Grimwood J."/>
            <person name="Kramer R."/>
            <person name="Lindquist E."/>
            <person name="Lucas S."/>
            <person name="Salamov A."/>
            <person name="McFadden G.I."/>
            <person name="Lane C.E."/>
            <person name="Keeling P.J."/>
            <person name="Gray M.W."/>
            <person name="Grigoriev I.V."/>
            <person name="Archibald J.M."/>
        </authorList>
    </citation>
    <scope>NUCLEOTIDE SEQUENCE</scope>
    <source>
        <strain evidence="4">CCMP2712</strain>
    </source>
</reference>
<proteinExistence type="predicted"/>
<dbReference type="HOGENOM" id="CLU_884117_0_0_1"/>
<sequence length="315" mass="34518">MAGPGRGHRSEGRPAGPGPVPQGAADSPGYHRSVTAGAEAVALALERPVRESLPEYGRRESPFQSWALPPSLKVWPEWPLMGVTRRPSDPGKLLRSCQLGYGRKGIQLVESCTARGQGSEVELAGYLQVSGQHEPLLVWKTCMELPWSRADLHTCTQTLRQTSGEEAANIGAVDDAGEELETCSQPDVEVARQSFCERSPSAISNHGSSIMRVEMIRAYCCIEADKGGSVNEQRGPKSEEEVVYSSMLINPAGAERKLNLVSPVSEIVCGLQEINFVHKEKEFLTRFFEKSDDKDECFPCTSMYTYMSCSCEQVC</sequence>
<evidence type="ECO:0000313" key="4">
    <source>
        <dbReference type="Proteomes" id="UP000011087"/>
    </source>
</evidence>
<dbReference type="AlphaFoldDB" id="L1IWQ0"/>
<organism evidence="2">
    <name type="scientific">Guillardia theta (strain CCMP2712)</name>
    <name type="common">Cryptophyte</name>
    <dbReference type="NCBI Taxonomy" id="905079"/>
    <lineage>
        <taxon>Eukaryota</taxon>
        <taxon>Cryptophyceae</taxon>
        <taxon>Pyrenomonadales</taxon>
        <taxon>Geminigeraceae</taxon>
        <taxon>Guillardia</taxon>
    </lineage>
</organism>
<protein>
    <submittedName>
        <fullName evidence="2 3">Uncharacterized protein</fullName>
    </submittedName>
</protein>
<feature type="region of interest" description="Disordered" evidence="1">
    <location>
        <begin position="1"/>
        <end position="33"/>
    </location>
</feature>
<dbReference type="GeneID" id="17297319"/>
<evidence type="ECO:0000313" key="2">
    <source>
        <dbReference type="EMBL" id="EKX40698.1"/>
    </source>
</evidence>
<evidence type="ECO:0000256" key="1">
    <source>
        <dbReference type="SAM" id="MobiDB-lite"/>
    </source>
</evidence>